<evidence type="ECO:0000313" key="1">
    <source>
        <dbReference type="EMBL" id="KAJ8344404.1"/>
    </source>
</evidence>
<organism evidence="1 2">
    <name type="scientific">Synaphobranchus kaupii</name>
    <name type="common">Kaup's arrowtooth eel</name>
    <dbReference type="NCBI Taxonomy" id="118154"/>
    <lineage>
        <taxon>Eukaryota</taxon>
        <taxon>Metazoa</taxon>
        <taxon>Chordata</taxon>
        <taxon>Craniata</taxon>
        <taxon>Vertebrata</taxon>
        <taxon>Euteleostomi</taxon>
        <taxon>Actinopterygii</taxon>
        <taxon>Neopterygii</taxon>
        <taxon>Teleostei</taxon>
        <taxon>Anguilliformes</taxon>
        <taxon>Synaphobranchidae</taxon>
        <taxon>Synaphobranchus</taxon>
    </lineage>
</organism>
<sequence>MMHTSQRWRHHHHLGSTKADDMVRDSPVPNACLACCPLLSWNIARLPLLLFFSLREPSWVWLPSGPWSSTHRRSEHPWFPSSLTGQTPASSSVSETCLEVMANG</sequence>
<dbReference type="EMBL" id="JAINUF010000013">
    <property type="protein sequence ID" value="KAJ8344404.1"/>
    <property type="molecule type" value="Genomic_DNA"/>
</dbReference>
<keyword evidence="2" id="KW-1185">Reference proteome</keyword>
<comment type="caution">
    <text evidence="1">The sequence shown here is derived from an EMBL/GenBank/DDBJ whole genome shotgun (WGS) entry which is preliminary data.</text>
</comment>
<dbReference type="Proteomes" id="UP001152622">
    <property type="component" value="Chromosome 13"/>
</dbReference>
<proteinExistence type="predicted"/>
<gene>
    <name evidence="1" type="ORF">SKAU_G00317330</name>
</gene>
<protein>
    <submittedName>
        <fullName evidence="1">Uncharacterized protein</fullName>
    </submittedName>
</protein>
<dbReference type="AlphaFoldDB" id="A0A9Q1ESY4"/>
<name>A0A9Q1ESY4_SYNKA</name>
<evidence type="ECO:0000313" key="2">
    <source>
        <dbReference type="Proteomes" id="UP001152622"/>
    </source>
</evidence>
<reference evidence="1" key="1">
    <citation type="journal article" date="2023" name="Science">
        <title>Genome structures resolve the early diversification of teleost fishes.</title>
        <authorList>
            <person name="Parey E."/>
            <person name="Louis A."/>
            <person name="Montfort J."/>
            <person name="Bouchez O."/>
            <person name="Roques C."/>
            <person name="Iampietro C."/>
            <person name="Lluch J."/>
            <person name="Castinel A."/>
            <person name="Donnadieu C."/>
            <person name="Desvignes T."/>
            <person name="Floi Bucao C."/>
            <person name="Jouanno E."/>
            <person name="Wen M."/>
            <person name="Mejri S."/>
            <person name="Dirks R."/>
            <person name="Jansen H."/>
            <person name="Henkel C."/>
            <person name="Chen W.J."/>
            <person name="Zahm M."/>
            <person name="Cabau C."/>
            <person name="Klopp C."/>
            <person name="Thompson A.W."/>
            <person name="Robinson-Rechavi M."/>
            <person name="Braasch I."/>
            <person name="Lecointre G."/>
            <person name="Bobe J."/>
            <person name="Postlethwait J.H."/>
            <person name="Berthelot C."/>
            <person name="Roest Crollius H."/>
            <person name="Guiguen Y."/>
        </authorList>
    </citation>
    <scope>NUCLEOTIDE SEQUENCE</scope>
    <source>
        <strain evidence="1">WJC10195</strain>
    </source>
</reference>
<accession>A0A9Q1ESY4</accession>